<accession>A0A8D8X3A8</accession>
<sequence length="112" mass="12929">MEIKINRKSNMKELMQGGRNLIMIILIIIKAGDRTGEKGAPHQDKKSLVKFPLTRTLIMCVFCVGFLSDPLPPVCSSDLYTHLKFMYKSYGRRYFDCGPILFETNYKLYKLS</sequence>
<dbReference type="AlphaFoldDB" id="A0A8D8X3A8"/>
<evidence type="ECO:0000313" key="1">
    <source>
        <dbReference type="EMBL" id="CAG6682378.1"/>
    </source>
</evidence>
<proteinExistence type="predicted"/>
<protein>
    <submittedName>
        <fullName evidence="1">Uncharacterized protein</fullName>
    </submittedName>
</protein>
<reference evidence="1" key="1">
    <citation type="submission" date="2021-05" db="EMBL/GenBank/DDBJ databases">
        <authorList>
            <person name="Alioto T."/>
            <person name="Alioto T."/>
            <person name="Gomez Garrido J."/>
        </authorList>
    </citation>
    <scope>NUCLEOTIDE SEQUENCE</scope>
</reference>
<dbReference type="EMBL" id="HBUF01259004">
    <property type="protein sequence ID" value="CAG6682378.1"/>
    <property type="molecule type" value="Transcribed_RNA"/>
</dbReference>
<organism evidence="1">
    <name type="scientific">Cacopsylla melanoneura</name>
    <dbReference type="NCBI Taxonomy" id="428564"/>
    <lineage>
        <taxon>Eukaryota</taxon>
        <taxon>Metazoa</taxon>
        <taxon>Ecdysozoa</taxon>
        <taxon>Arthropoda</taxon>
        <taxon>Hexapoda</taxon>
        <taxon>Insecta</taxon>
        <taxon>Pterygota</taxon>
        <taxon>Neoptera</taxon>
        <taxon>Paraneoptera</taxon>
        <taxon>Hemiptera</taxon>
        <taxon>Sternorrhyncha</taxon>
        <taxon>Psylloidea</taxon>
        <taxon>Psyllidae</taxon>
        <taxon>Psyllinae</taxon>
        <taxon>Cacopsylla</taxon>
    </lineage>
</organism>
<name>A0A8D8X3A8_9HEMI</name>